<dbReference type="PANTHER" id="PTHR33452:SF4">
    <property type="entry name" value="BLL4328 PROTEIN"/>
    <property type="match status" value="1"/>
</dbReference>
<keyword evidence="4 7" id="KW-0812">Transmembrane</keyword>
<protein>
    <submittedName>
        <fullName evidence="9">DoxX</fullName>
    </submittedName>
    <submittedName>
        <fullName evidence="8">Putative oxidoreductase</fullName>
    </submittedName>
</protein>
<evidence type="ECO:0000256" key="1">
    <source>
        <dbReference type="ARBA" id="ARBA00004651"/>
    </source>
</evidence>
<dbReference type="RefSeq" id="WP_085895771.1">
    <property type="nucleotide sequence ID" value="NZ_FWFY01000003.1"/>
</dbReference>
<accession>A0A1X6YY34</accession>
<keyword evidence="3" id="KW-1003">Cell membrane</keyword>
<reference evidence="9 10" key="1">
    <citation type="submission" date="2017-03" db="EMBL/GenBank/DDBJ databases">
        <authorList>
            <person name="Afonso C.L."/>
            <person name="Miller P.J."/>
            <person name="Scott M.A."/>
            <person name="Spackman E."/>
            <person name="Goraichik I."/>
            <person name="Dimitrov K.M."/>
            <person name="Suarez D.L."/>
            <person name="Swayne D.E."/>
        </authorList>
    </citation>
    <scope>NUCLEOTIDE SEQUENCE [LARGE SCALE GENOMIC DNA]</scope>
    <source>
        <strain evidence="9 10">CECT 8367</strain>
    </source>
</reference>
<dbReference type="EMBL" id="PYGB01000002">
    <property type="protein sequence ID" value="PSK87850.1"/>
    <property type="molecule type" value="Genomic_DNA"/>
</dbReference>
<dbReference type="InterPro" id="IPR032808">
    <property type="entry name" value="DoxX"/>
</dbReference>
<evidence type="ECO:0000313" key="10">
    <source>
        <dbReference type="Proteomes" id="UP000193495"/>
    </source>
</evidence>
<dbReference type="OrthoDB" id="9808524at2"/>
<evidence type="ECO:0000313" key="11">
    <source>
        <dbReference type="Proteomes" id="UP000240624"/>
    </source>
</evidence>
<dbReference type="InterPro" id="IPR051907">
    <property type="entry name" value="DoxX-like_oxidoreductase"/>
</dbReference>
<name>A0A1X6YY34_9RHOB</name>
<evidence type="ECO:0000256" key="2">
    <source>
        <dbReference type="ARBA" id="ARBA00006679"/>
    </source>
</evidence>
<reference evidence="8 11" key="2">
    <citation type="submission" date="2018-03" db="EMBL/GenBank/DDBJ databases">
        <title>Genomic Encyclopedia of Archaeal and Bacterial Type Strains, Phase II (KMG-II): from individual species to whole genera.</title>
        <authorList>
            <person name="Goeker M."/>
        </authorList>
    </citation>
    <scope>NUCLEOTIDE SEQUENCE [LARGE SCALE GENOMIC DNA]</scope>
    <source>
        <strain evidence="8 11">DSM 29956</strain>
    </source>
</reference>
<keyword evidence="11" id="KW-1185">Reference proteome</keyword>
<evidence type="ECO:0000256" key="3">
    <source>
        <dbReference type="ARBA" id="ARBA00022475"/>
    </source>
</evidence>
<keyword evidence="6 7" id="KW-0472">Membrane</keyword>
<organism evidence="9 10">
    <name type="scientific">Limimaricola soesokkakensis</name>
    <dbReference type="NCBI Taxonomy" id="1343159"/>
    <lineage>
        <taxon>Bacteria</taxon>
        <taxon>Pseudomonadati</taxon>
        <taxon>Pseudomonadota</taxon>
        <taxon>Alphaproteobacteria</taxon>
        <taxon>Rhodobacterales</taxon>
        <taxon>Paracoccaceae</taxon>
        <taxon>Limimaricola</taxon>
    </lineage>
</organism>
<evidence type="ECO:0000256" key="4">
    <source>
        <dbReference type="ARBA" id="ARBA00022692"/>
    </source>
</evidence>
<feature type="transmembrane region" description="Helical" evidence="7">
    <location>
        <begin position="107"/>
        <end position="127"/>
    </location>
</feature>
<evidence type="ECO:0000256" key="6">
    <source>
        <dbReference type="ARBA" id="ARBA00023136"/>
    </source>
</evidence>
<dbReference type="Proteomes" id="UP000193495">
    <property type="component" value="Unassembled WGS sequence"/>
</dbReference>
<feature type="transmembrane region" description="Helical" evidence="7">
    <location>
        <begin position="76"/>
        <end position="95"/>
    </location>
</feature>
<keyword evidence="5 7" id="KW-1133">Transmembrane helix</keyword>
<sequence>MTSAPSQTGLAARAPEMLSVLRIVSALIFTLHGSQKIFAFPPSEQTPPLASLMGVGGLLELVGGLLLLVGLFTRPVAFVLSGMMAVAYWAFHAPGNLFPTLNGGDAAILYCFVFLYIFVAGPGPWSLDALMRRR</sequence>
<dbReference type="Proteomes" id="UP000240624">
    <property type="component" value="Unassembled WGS sequence"/>
</dbReference>
<evidence type="ECO:0000256" key="7">
    <source>
        <dbReference type="SAM" id="Phobius"/>
    </source>
</evidence>
<evidence type="ECO:0000313" key="8">
    <source>
        <dbReference type="EMBL" id="PSK87850.1"/>
    </source>
</evidence>
<evidence type="ECO:0000313" key="9">
    <source>
        <dbReference type="EMBL" id="SLN35125.1"/>
    </source>
</evidence>
<comment type="similarity">
    <text evidence="2">Belongs to the DoxX family.</text>
</comment>
<gene>
    <name evidence="8" type="ORF">CLV79_102339</name>
    <name evidence="9" type="ORF">LOS8367_01421</name>
</gene>
<dbReference type="EMBL" id="FWFY01000003">
    <property type="protein sequence ID" value="SLN35125.1"/>
    <property type="molecule type" value="Genomic_DNA"/>
</dbReference>
<proteinExistence type="inferred from homology"/>
<dbReference type="PANTHER" id="PTHR33452">
    <property type="entry name" value="OXIDOREDUCTASE CATD-RELATED"/>
    <property type="match status" value="1"/>
</dbReference>
<dbReference type="Pfam" id="PF07681">
    <property type="entry name" value="DoxX"/>
    <property type="match status" value="1"/>
</dbReference>
<comment type="subcellular location">
    <subcellularLocation>
        <location evidence="1">Cell membrane</location>
        <topology evidence="1">Multi-pass membrane protein</topology>
    </subcellularLocation>
</comment>
<dbReference type="AlphaFoldDB" id="A0A1X6YY34"/>
<dbReference type="GO" id="GO:0005886">
    <property type="term" value="C:plasma membrane"/>
    <property type="evidence" value="ECO:0007669"/>
    <property type="project" value="UniProtKB-SubCell"/>
</dbReference>
<evidence type="ECO:0000256" key="5">
    <source>
        <dbReference type="ARBA" id="ARBA00022989"/>
    </source>
</evidence>
<feature type="transmembrane region" description="Helical" evidence="7">
    <location>
        <begin position="49"/>
        <end position="69"/>
    </location>
</feature>